<dbReference type="GO" id="GO:0003677">
    <property type="term" value="F:DNA binding"/>
    <property type="evidence" value="ECO:0007669"/>
    <property type="project" value="InterPro"/>
</dbReference>
<dbReference type="GO" id="GO:0006313">
    <property type="term" value="P:DNA transposition"/>
    <property type="evidence" value="ECO:0007669"/>
    <property type="project" value="InterPro"/>
</dbReference>
<dbReference type="AlphaFoldDB" id="A0A919NF20"/>
<name>A0A919NF20_9ACTN</name>
<accession>A0A919NF20</accession>
<dbReference type="Gene3D" id="1.10.10.10">
    <property type="entry name" value="Winged helix-like DNA-binding domain superfamily/Winged helix DNA-binding domain"/>
    <property type="match status" value="1"/>
</dbReference>
<evidence type="ECO:0000313" key="2">
    <source>
        <dbReference type="EMBL" id="GIF09956.1"/>
    </source>
</evidence>
<dbReference type="InterPro" id="IPR002514">
    <property type="entry name" value="Transposase_8"/>
</dbReference>
<comment type="caution">
    <text evidence="2">The sequence shown here is derived from an EMBL/GenBank/DDBJ whole genome shotgun (WGS) entry which is preliminary data.</text>
</comment>
<evidence type="ECO:0000256" key="1">
    <source>
        <dbReference type="SAM" id="Coils"/>
    </source>
</evidence>
<keyword evidence="1" id="KW-0175">Coiled coil</keyword>
<dbReference type="SUPFAM" id="SSF46689">
    <property type="entry name" value="Homeodomain-like"/>
    <property type="match status" value="1"/>
</dbReference>
<sequence>MAAPKKYPDELRQRAVRLYRDSDPKPVIKRLAEQLNVHPEALRNWIRQAEADAGERSDRPTSDMLEENRRLLKENAELRRANEILKAASAYFASELDPTRRRS</sequence>
<dbReference type="InterPro" id="IPR036388">
    <property type="entry name" value="WH-like_DNA-bd_sf"/>
</dbReference>
<dbReference type="EMBL" id="BOMW01000136">
    <property type="protein sequence ID" value="GIF09956.1"/>
    <property type="molecule type" value="Genomic_DNA"/>
</dbReference>
<protein>
    <submittedName>
        <fullName evidence="2">Transposase</fullName>
    </submittedName>
</protein>
<organism evidence="2 3">
    <name type="scientific">Actinoplanes siamensis</name>
    <dbReference type="NCBI Taxonomy" id="1223317"/>
    <lineage>
        <taxon>Bacteria</taxon>
        <taxon>Bacillati</taxon>
        <taxon>Actinomycetota</taxon>
        <taxon>Actinomycetes</taxon>
        <taxon>Micromonosporales</taxon>
        <taxon>Micromonosporaceae</taxon>
        <taxon>Actinoplanes</taxon>
    </lineage>
</organism>
<feature type="coiled-coil region" evidence="1">
    <location>
        <begin position="61"/>
        <end position="88"/>
    </location>
</feature>
<reference evidence="2" key="1">
    <citation type="submission" date="2021-01" db="EMBL/GenBank/DDBJ databases">
        <title>Whole genome shotgun sequence of Actinoplanes siamensis NBRC 109076.</title>
        <authorList>
            <person name="Komaki H."/>
            <person name="Tamura T."/>
        </authorList>
    </citation>
    <scope>NUCLEOTIDE SEQUENCE</scope>
    <source>
        <strain evidence="2">NBRC 109076</strain>
    </source>
</reference>
<dbReference type="GO" id="GO:0004803">
    <property type="term" value="F:transposase activity"/>
    <property type="evidence" value="ECO:0007669"/>
    <property type="project" value="InterPro"/>
</dbReference>
<dbReference type="RefSeq" id="WP_203685245.1">
    <property type="nucleotide sequence ID" value="NZ_BOMW01000136.1"/>
</dbReference>
<dbReference type="InterPro" id="IPR009057">
    <property type="entry name" value="Homeodomain-like_sf"/>
</dbReference>
<keyword evidence="3" id="KW-1185">Reference proteome</keyword>
<proteinExistence type="predicted"/>
<evidence type="ECO:0000313" key="3">
    <source>
        <dbReference type="Proteomes" id="UP000629619"/>
    </source>
</evidence>
<dbReference type="Proteomes" id="UP000629619">
    <property type="component" value="Unassembled WGS sequence"/>
</dbReference>
<gene>
    <name evidence="2" type="ORF">Asi03nite_74940</name>
</gene>
<dbReference type="Pfam" id="PF01527">
    <property type="entry name" value="HTH_Tnp_1"/>
    <property type="match status" value="1"/>
</dbReference>